<accession>A0A8C4NKJ4</accession>
<dbReference type="SUPFAM" id="SSF56300">
    <property type="entry name" value="Metallo-dependent phosphatases"/>
    <property type="match status" value="1"/>
</dbReference>
<evidence type="ECO:0000313" key="8">
    <source>
        <dbReference type="Proteomes" id="UP000694388"/>
    </source>
</evidence>
<dbReference type="InterPro" id="IPR040194">
    <property type="entry name" value="Cwf19-like"/>
</dbReference>
<reference evidence="7" key="2">
    <citation type="submission" date="2025-09" db="UniProtKB">
        <authorList>
            <consortium name="Ensembl"/>
        </authorList>
    </citation>
    <scope>IDENTIFICATION</scope>
</reference>
<feature type="domain" description="Cwf19-like protein C-terminal" evidence="5">
    <location>
        <begin position="480"/>
        <end position="568"/>
    </location>
</feature>
<feature type="domain" description="Cwf19-like C-terminal" evidence="6">
    <location>
        <begin position="357"/>
        <end position="463"/>
    </location>
</feature>
<dbReference type="Pfam" id="PF04676">
    <property type="entry name" value="CwfJ_C_2"/>
    <property type="match status" value="1"/>
</dbReference>
<evidence type="ECO:0000313" key="7">
    <source>
        <dbReference type="Ensembl" id="ENSEBUP00000004446.1"/>
    </source>
</evidence>
<evidence type="ECO:0000256" key="1">
    <source>
        <dbReference type="ARBA" id="ARBA00006795"/>
    </source>
</evidence>
<dbReference type="PANTHER" id="PTHR12072:SF4">
    <property type="entry name" value="CWF19-LIKE PROTEIN 1"/>
    <property type="match status" value="1"/>
</dbReference>
<name>A0A8C4NKJ4_EPTBU</name>
<dbReference type="InterPro" id="IPR006768">
    <property type="entry name" value="Cwf19-like_C_dom-1"/>
</dbReference>
<dbReference type="InterPro" id="IPR036265">
    <property type="entry name" value="HIT-like_sf"/>
</dbReference>
<dbReference type="CDD" id="cd07380">
    <property type="entry name" value="MPP_CWF19_N"/>
    <property type="match status" value="1"/>
</dbReference>
<dbReference type="InterPro" id="IPR029052">
    <property type="entry name" value="Metallo-depent_PP-like"/>
</dbReference>
<evidence type="ECO:0000256" key="4">
    <source>
        <dbReference type="SAM" id="SignalP"/>
    </source>
</evidence>
<evidence type="ECO:0000256" key="3">
    <source>
        <dbReference type="SAM" id="MobiDB-lite"/>
    </source>
</evidence>
<dbReference type="SUPFAM" id="SSF54197">
    <property type="entry name" value="HIT-like"/>
    <property type="match status" value="1"/>
</dbReference>
<feature type="chain" id="PRO_5034282450" description="CWF19-like protein 1" evidence="4">
    <location>
        <begin position="17"/>
        <end position="571"/>
    </location>
</feature>
<dbReference type="GO" id="GO:0000398">
    <property type="term" value="P:mRNA splicing, via spliceosome"/>
    <property type="evidence" value="ECO:0007669"/>
    <property type="project" value="TreeGrafter"/>
</dbReference>
<keyword evidence="4" id="KW-0732">Signal</keyword>
<dbReference type="AlphaFoldDB" id="A0A8C4NKJ4"/>
<feature type="signal peptide" evidence="4">
    <location>
        <begin position="1"/>
        <end position="16"/>
    </location>
</feature>
<dbReference type="InterPro" id="IPR006767">
    <property type="entry name" value="Cwf19-like_C_dom-2"/>
</dbReference>
<evidence type="ECO:0000259" key="5">
    <source>
        <dbReference type="Pfam" id="PF04676"/>
    </source>
</evidence>
<dbReference type="Ensembl" id="ENSEBUT00000004884.1">
    <property type="protein sequence ID" value="ENSEBUP00000004446.1"/>
    <property type="gene ID" value="ENSEBUG00000003141.1"/>
</dbReference>
<keyword evidence="8" id="KW-1185">Reference proteome</keyword>
<evidence type="ECO:0000256" key="2">
    <source>
        <dbReference type="ARBA" id="ARBA00041007"/>
    </source>
</evidence>
<sequence length="571" mass="64403">MRSFLFFFTFRNRIVTLFTRLLLPMEDKQLRILVSGDVCGEYDTMFQRVRSVMKKNGDFNVLFCVGSFFADSEASREVWLEYKEGRRAVPLPTYILGPNDGSTADLFPSADGGEVAPGITYLGHHGVLRTATGLAVAYLSGHETRNGKAEAWQHAAADGNALTEMGSAETDILLTSTWPEGVCKYSPEPMSLDPTSESSIVANVCRFLQPRYHFAGLQGFFHERVPFRNHEVLRERPKPVTRFIGLAGATAKKGRWLYAFSMTPWSRSPLVDLNKQPPDVTENPWSRSNVAKATMDHGEETHQAMQFFFDLGDRGKERGRQARGQRRGRGERRSLMDEGLPLVPSKHQRTTGFSPAVTPDSCWFCLASPNVEKHLVVSIAEHMYMALAKGPLTPEHMLLSPISHHPSSPTLPPPALAEAQKFIRSLKLFHESRGARAIMFERNYRSVHLQLQVVGVPSHCSTEDIKEAFEKDAKFRGFDLQEIPESSDLSQVVPMGAPYFYVELDSGQKLLHRIHNKFPLHFGREVLAHKCLLNVPERSDWRACQDGRDTEERQAAAFRKMFSPFDFTLTD</sequence>
<dbReference type="PANTHER" id="PTHR12072">
    <property type="entry name" value="CWF19, CELL CYCLE CONTROL PROTEIN"/>
    <property type="match status" value="1"/>
</dbReference>
<reference evidence="7" key="1">
    <citation type="submission" date="2025-08" db="UniProtKB">
        <authorList>
            <consortium name="Ensembl"/>
        </authorList>
    </citation>
    <scope>IDENTIFICATION</scope>
</reference>
<protein>
    <recommendedName>
        <fullName evidence="2">CWF19-like protein 1</fullName>
    </recommendedName>
</protein>
<dbReference type="Proteomes" id="UP000694388">
    <property type="component" value="Unplaced"/>
</dbReference>
<organism evidence="7 8">
    <name type="scientific">Eptatretus burgeri</name>
    <name type="common">Inshore hagfish</name>
    <dbReference type="NCBI Taxonomy" id="7764"/>
    <lineage>
        <taxon>Eukaryota</taxon>
        <taxon>Metazoa</taxon>
        <taxon>Chordata</taxon>
        <taxon>Craniata</taxon>
        <taxon>Vertebrata</taxon>
        <taxon>Cyclostomata</taxon>
        <taxon>Myxini</taxon>
        <taxon>Myxiniformes</taxon>
        <taxon>Myxinidae</taxon>
        <taxon>Eptatretinae</taxon>
        <taxon>Eptatretus</taxon>
    </lineage>
</organism>
<feature type="region of interest" description="Disordered" evidence="3">
    <location>
        <begin position="315"/>
        <end position="335"/>
    </location>
</feature>
<proteinExistence type="inferred from homology"/>
<comment type="similarity">
    <text evidence="1">Belongs to the CWF19 family.</text>
</comment>
<dbReference type="GO" id="GO:0071014">
    <property type="term" value="C:post-mRNA release spliceosomal complex"/>
    <property type="evidence" value="ECO:0007669"/>
    <property type="project" value="TreeGrafter"/>
</dbReference>
<dbReference type="GO" id="GO:0061632">
    <property type="term" value="F:RNA lariat debranching enzyme activator activity"/>
    <property type="evidence" value="ECO:0007669"/>
    <property type="project" value="TreeGrafter"/>
</dbReference>
<dbReference type="GeneTree" id="ENSGT00940000156000"/>
<dbReference type="Pfam" id="PF04677">
    <property type="entry name" value="CwfJ_C_1"/>
    <property type="match status" value="1"/>
</dbReference>
<evidence type="ECO:0000259" key="6">
    <source>
        <dbReference type="Pfam" id="PF04677"/>
    </source>
</evidence>
<feature type="compositionally biased region" description="Basic residues" evidence="3">
    <location>
        <begin position="321"/>
        <end position="330"/>
    </location>
</feature>